<evidence type="ECO:0000313" key="5">
    <source>
        <dbReference type="WBParaSite" id="DME_0000345501-mRNA-1"/>
    </source>
</evidence>
<evidence type="ECO:0000259" key="1">
    <source>
        <dbReference type="Pfam" id="PF19040"/>
    </source>
</evidence>
<protein>
    <submittedName>
        <fullName evidence="5">SGNH domain-containing protein</fullName>
    </submittedName>
</protein>
<gene>
    <name evidence="2" type="ORF">DME_LOCUS321</name>
</gene>
<keyword evidence="4" id="KW-1185">Reference proteome</keyword>
<dbReference type="Pfam" id="PF19040">
    <property type="entry name" value="SGNH"/>
    <property type="match status" value="1"/>
</dbReference>
<evidence type="ECO:0000313" key="4">
    <source>
        <dbReference type="Proteomes" id="UP000274756"/>
    </source>
</evidence>
<feature type="domain" description="SGNH" evidence="1">
    <location>
        <begin position="84"/>
        <end position="281"/>
    </location>
</feature>
<name>A0A0N4U8R9_DRAME</name>
<dbReference type="Proteomes" id="UP000274756">
    <property type="component" value="Unassembled WGS sequence"/>
</dbReference>
<proteinExistence type="predicted"/>
<reference evidence="5" key="1">
    <citation type="submission" date="2017-02" db="UniProtKB">
        <authorList>
            <consortium name="WormBaseParasite"/>
        </authorList>
    </citation>
    <scope>IDENTIFICATION</scope>
</reference>
<dbReference type="Proteomes" id="UP000038040">
    <property type="component" value="Unplaced"/>
</dbReference>
<dbReference type="InterPro" id="IPR043968">
    <property type="entry name" value="SGNH"/>
</dbReference>
<dbReference type="WBParaSite" id="DME_0000345501-mRNA-1">
    <property type="protein sequence ID" value="DME_0000345501-mRNA-1"/>
    <property type="gene ID" value="DME_0000345501"/>
</dbReference>
<sequence length="298" mass="34826">MQQTTKLGASLIILLIVNGIRLYQYVTEPHTVSSVSNDIKTKLSSRAIEQNAIIMGFNTDLPKFRSFIPIKANVKHDLGGYYQGDGSITIALIGNSYARSIMYVLKLILGKSFNKIRAFSNFYCNMTLHADDMDCNDYVRNMILELNELRPDIIFIEIVNADVLQTLIDMLITITKRIIIEYPIANRKYGTFNITSRIMRSLIKHEPLESMDIEYLDYYSYYKYAISIFDSVRCYKCDRIYLYKLFCNSKICRTYDRKTLTSYFDANIHLHRYTLNALQNFYRKVLNELYAKGYISHF</sequence>
<reference evidence="2 4" key="2">
    <citation type="submission" date="2018-11" db="EMBL/GenBank/DDBJ databases">
        <authorList>
            <consortium name="Pathogen Informatics"/>
        </authorList>
    </citation>
    <scope>NUCLEOTIDE SEQUENCE [LARGE SCALE GENOMIC DNA]</scope>
</reference>
<dbReference type="AlphaFoldDB" id="A0A0N4U8R9"/>
<evidence type="ECO:0000313" key="2">
    <source>
        <dbReference type="EMBL" id="VDN50348.1"/>
    </source>
</evidence>
<dbReference type="EMBL" id="UYYG01000002">
    <property type="protein sequence ID" value="VDN50348.1"/>
    <property type="molecule type" value="Genomic_DNA"/>
</dbReference>
<accession>A0A0N4U8R9</accession>
<organism evidence="3 5">
    <name type="scientific">Dracunculus medinensis</name>
    <name type="common">Guinea worm</name>
    <dbReference type="NCBI Taxonomy" id="318479"/>
    <lineage>
        <taxon>Eukaryota</taxon>
        <taxon>Metazoa</taxon>
        <taxon>Ecdysozoa</taxon>
        <taxon>Nematoda</taxon>
        <taxon>Chromadorea</taxon>
        <taxon>Rhabditida</taxon>
        <taxon>Spirurina</taxon>
        <taxon>Dracunculoidea</taxon>
        <taxon>Dracunculidae</taxon>
        <taxon>Dracunculus</taxon>
    </lineage>
</organism>
<evidence type="ECO:0000313" key="3">
    <source>
        <dbReference type="Proteomes" id="UP000038040"/>
    </source>
</evidence>